<keyword evidence="3" id="KW-1185">Reference proteome</keyword>
<evidence type="ECO:0000313" key="2">
    <source>
        <dbReference type="EMBL" id="MDZ8161307.1"/>
    </source>
</evidence>
<gene>
    <name evidence="2" type="ORF">R2Q92_05610</name>
</gene>
<dbReference type="InterPro" id="IPR029061">
    <property type="entry name" value="THDP-binding"/>
</dbReference>
<dbReference type="Gene3D" id="3.40.50.970">
    <property type="match status" value="1"/>
</dbReference>
<comment type="caution">
    <text evidence="2">The sequence shown here is derived from an EMBL/GenBank/DDBJ whole genome shotgun (WGS) entry which is preliminary data.</text>
</comment>
<dbReference type="SUPFAM" id="SSF52518">
    <property type="entry name" value="Thiamin diphosphate-binding fold (THDP-binding)"/>
    <property type="match status" value="1"/>
</dbReference>
<dbReference type="EMBL" id="JAWJYN010000001">
    <property type="protein sequence ID" value="MDZ8161307.1"/>
    <property type="molecule type" value="Genomic_DNA"/>
</dbReference>
<feature type="domain" description="Transketolase-like pyrimidine-binding" evidence="1">
    <location>
        <begin position="4"/>
        <end position="169"/>
    </location>
</feature>
<name>A0ABU5N5X0_9MICO</name>
<dbReference type="PANTHER" id="PTHR43825">
    <property type="entry name" value="PYRUVATE DEHYDROGENASE E1 COMPONENT"/>
    <property type="match status" value="1"/>
</dbReference>
<dbReference type="Proteomes" id="UP001291912">
    <property type="component" value="Unassembled WGS sequence"/>
</dbReference>
<organism evidence="2 3">
    <name type="scientific">Microbacterium aquimaris</name>
    <dbReference type="NCBI Taxonomy" id="459816"/>
    <lineage>
        <taxon>Bacteria</taxon>
        <taxon>Bacillati</taxon>
        <taxon>Actinomycetota</taxon>
        <taxon>Actinomycetes</taxon>
        <taxon>Micrococcales</taxon>
        <taxon>Microbacteriaceae</taxon>
        <taxon>Microbacterium</taxon>
    </lineage>
</organism>
<dbReference type="Gene3D" id="3.40.50.920">
    <property type="match status" value="1"/>
</dbReference>
<dbReference type="InterPro" id="IPR009014">
    <property type="entry name" value="Transketo_C/PFOR_II"/>
</dbReference>
<dbReference type="InterPro" id="IPR005475">
    <property type="entry name" value="Transketolase-like_Pyr-bd"/>
</dbReference>
<dbReference type="InterPro" id="IPR051157">
    <property type="entry name" value="PDH/Transketolase"/>
</dbReference>
<sequence>MTGRDPRKAFGAAVHRVAQENGDVVAISVDSGLSSGLGGMRDEFPDRYIEVGIMEQAATGLAAGLATAGRIPVLCAIAPFVTARNFEMFRNDIGYMRQNVKIVGRNAGLSYSPLGPTHHSLEDCALARLIPGIAVITPADCGEIEDAVAAMIAHEGPVYLRLGAGSVPDLYEAGSFRWGRGRTLSRGEDLTVISSGHITAEVIDAVDALQKRGIGVEHLALSMLEPLDHDLVVEAARRTRRVVTVEEHYVRGGLGGAVAELLAERCPVPLQVMGAPHRFISSGPYRDVIVGCGLDAQSIADRAAEFVQATAPVTTYG</sequence>
<evidence type="ECO:0000313" key="3">
    <source>
        <dbReference type="Proteomes" id="UP001291912"/>
    </source>
</evidence>
<evidence type="ECO:0000259" key="1">
    <source>
        <dbReference type="SMART" id="SM00861"/>
    </source>
</evidence>
<dbReference type="Pfam" id="PF02780">
    <property type="entry name" value="Transketolase_C"/>
    <property type="match status" value="1"/>
</dbReference>
<dbReference type="PANTHER" id="PTHR43825:SF1">
    <property type="entry name" value="TRANSKETOLASE-LIKE PYRIMIDINE-BINDING DOMAIN-CONTAINING PROTEIN"/>
    <property type="match status" value="1"/>
</dbReference>
<dbReference type="SUPFAM" id="SSF52922">
    <property type="entry name" value="TK C-terminal domain-like"/>
    <property type="match status" value="1"/>
</dbReference>
<dbReference type="SMART" id="SM00861">
    <property type="entry name" value="Transket_pyr"/>
    <property type="match status" value="1"/>
</dbReference>
<proteinExistence type="predicted"/>
<protein>
    <submittedName>
        <fullName evidence="2">Transketolase C-terminal domain-containing protein</fullName>
    </submittedName>
</protein>
<dbReference type="CDD" id="cd07033">
    <property type="entry name" value="TPP_PYR_DXS_TK_like"/>
    <property type="match status" value="1"/>
</dbReference>
<dbReference type="Pfam" id="PF02779">
    <property type="entry name" value="Transket_pyr"/>
    <property type="match status" value="1"/>
</dbReference>
<dbReference type="RefSeq" id="WP_194423939.1">
    <property type="nucleotide sequence ID" value="NZ_BAAAPT010000001.1"/>
</dbReference>
<accession>A0ABU5N5X0</accession>
<reference evidence="2 3" key="1">
    <citation type="submission" date="2023-10" db="EMBL/GenBank/DDBJ databases">
        <title>Microbacterium xanthum sp. nov., isolated from seaweed.</title>
        <authorList>
            <person name="Lee S.D."/>
        </authorList>
    </citation>
    <scope>NUCLEOTIDE SEQUENCE [LARGE SCALE GENOMIC DNA]</scope>
    <source>
        <strain evidence="2 3">KCTC 19124</strain>
    </source>
</reference>
<dbReference type="InterPro" id="IPR033248">
    <property type="entry name" value="Transketolase_C"/>
</dbReference>